<reference evidence="5" key="1">
    <citation type="journal article" date="2013" name="Nature">
        <title>Draft genome of the wheat A-genome progenitor Triticum urartu.</title>
        <authorList>
            <person name="Ling H.Q."/>
            <person name="Zhao S."/>
            <person name="Liu D."/>
            <person name="Wang J."/>
            <person name="Sun H."/>
            <person name="Zhang C."/>
            <person name="Fan H."/>
            <person name="Li D."/>
            <person name="Dong L."/>
            <person name="Tao Y."/>
            <person name="Gao C."/>
            <person name="Wu H."/>
            <person name="Li Y."/>
            <person name="Cui Y."/>
            <person name="Guo X."/>
            <person name="Zheng S."/>
            <person name="Wang B."/>
            <person name="Yu K."/>
            <person name="Liang Q."/>
            <person name="Yang W."/>
            <person name="Lou X."/>
            <person name="Chen J."/>
            <person name="Feng M."/>
            <person name="Jian J."/>
            <person name="Zhang X."/>
            <person name="Luo G."/>
            <person name="Jiang Y."/>
            <person name="Liu J."/>
            <person name="Wang Z."/>
            <person name="Sha Y."/>
            <person name="Zhang B."/>
            <person name="Wu H."/>
            <person name="Tang D."/>
            <person name="Shen Q."/>
            <person name="Xue P."/>
            <person name="Zou S."/>
            <person name="Wang X."/>
            <person name="Liu X."/>
            <person name="Wang F."/>
            <person name="Yang Y."/>
            <person name="An X."/>
            <person name="Dong Z."/>
            <person name="Zhang K."/>
            <person name="Zhang X."/>
            <person name="Luo M.C."/>
            <person name="Dvorak J."/>
            <person name="Tong Y."/>
            <person name="Wang J."/>
            <person name="Yang H."/>
            <person name="Li Z."/>
            <person name="Wang D."/>
            <person name="Zhang A."/>
            <person name="Wang J."/>
        </authorList>
    </citation>
    <scope>NUCLEOTIDE SEQUENCE</scope>
    <source>
        <strain evidence="5">cv. G1812</strain>
    </source>
</reference>
<feature type="compositionally biased region" description="Basic residues" evidence="2">
    <location>
        <begin position="1"/>
        <end position="10"/>
    </location>
</feature>
<dbReference type="Proteomes" id="UP000015106">
    <property type="component" value="Chromosome 2"/>
</dbReference>
<dbReference type="EnsemblPlants" id="TuG1812G0200003562.01.T01">
    <property type="protein sequence ID" value="TuG1812G0200003562.01.T01"/>
    <property type="gene ID" value="TuG1812G0200003562.01"/>
</dbReference>
<keyword evidence="1" id="KW-0539">Nucleus</keyword>
<feature type="compositionally biased region" description="Basic and acidic residues" evidence="2">
    <location>
        <begin position="47"/>
        <end position="59"/>
    </location>
</feature>
<comment type="function">
    <text evidence="1">Aux/IAA proteins are short-lived transcriptional factors that function as repressors of early auxin response genes at low auxin concentrations.</text>
</comment>
<accession>A0A8R7PG76</accession>
<dbReference type="InterPro" id="IPR033389">
    <property type="entry name" value="AUX/IAA_dom"/>
</dbReference>
<feature type="compositionally biased region" description="Pro residues" evidence="2">
    <location>
        <begin position="15"/>
        <end position="44"/>
    </location>
</feature>
<dbReference type="Pfam" id="PF02309">
    <property type="entry name" value="AUX_IAA"/>
    <property type="match status" value="1"/>
</dbReference>
<keyword evidence="1" id="KW-0678">Repressor</keyword>
<evidence type="ECO:0000313" key="4">
    <source>
        <dbReference type="EnsemblPlants" id="TuG1812G0200003562.01.T01"/>
    </source>
</evidence>
<reference evidence="4" key="3">
    <citation type="submission" date="2022-06" db="UniProtKB">
        <authorList>
            <consortium name="EnsemblPlants"/>
        </authorList>
    </citation>
    <scope>IDENTIFICATION</scope>
</reference>
<dbReference type="GO" id="GO:0005634">
    <property type="term" value="C:nucleus"/>
    <property type="evidence" value="ECO:0007669"/>
    <property type="project" value="UniProtKB-SubCell"/>
</dbReference>
<feature type="compositionally biased region" description="Pro residues" evidence="2">
    <location>
        <begin position="74"/>
        <end position="85"/>
    </location>
</feature>
<keyword evidence="1" id="KW-0805">Transcription regulation</keyword>
<name>A0A8R7PG76_TRIUA</name>
<dbReference type="GO" id="GO:0009734">
    <property type="term" value="P:auxin-activated signaling pathway"/>
    <property type="evidence" value="ECO:0007669"/>
    <property type="project" value="UniProtKB-UniRule"/>
</dbReference>
<dbReference type="Gramene" id="TuG1812G0200003562.01.T01">
    <property type="protein sequence ID" value="TuG1812G0200003562.01.T01"/>
    <property type="gene ID" value="TuG1812G0200003562.01"/>
</dbReference>
<comment type="similarity">
    <text evidence="1">Belongs to the Aux/IAA family.</text>
</comment>
<proteinExistence type="inferred from homology"/>
<evidence type="ECO:0000259" key="3">
    <source>
        <dbReference type="Pfam" id="PF02309"/>
    </source>
</evidence>
<dbReference type="AlphaFoldDB" id="A0A8R7PG76"/>
<reference evidence="4" key="2">
    <citation type="submission" date="2018-03" db="EMBL/GenBank/DDBJ databases">
        <title>The Triticum urartu genome reveals the dynamic nature of wheat genome evolution.</title>
        <authorList>
            <person name="Ling H."/>
            <person name="Ma B."/>
            <person name="Shi X."/>
            <person name="Liu H."/>
            <person name="Dong L."/>
            <person name="Sun H."/>
            <person name="Cao Y."/>
            <person name="Gao Q."/>
            <person name="Zheng S."/>
            <person name="Li Y."/>
            <person name="Yu Y."/>
            <person name="Du H."/>
            <person name="Qi M."/>
            <person name="Li Y."/>
            <person name="Yu H."/>
            <person name="Cui Y."/>
            <person name="Wang N."/>
            <person name="Chen C."/>
            <person name="Wu H."/>
            <person name="Zhao Y."/>
            <person name="Zhang J."/>
            <person name="Li Y."/>
            <person name="Zhou W."/>
            <person name="Zhang B."/>
            <person name="Hu W."/>
            <person name="Eijk M."/>
            <person name="Tang J."/>
            <person name="Witsenboer H."/>
            <person name="Zhao S."/>
            <person name="Li Z."/>
            <person name="Zhang A."/>
            <person name="Wang D."/>
            <person name="Liang C."/>
        </authorList>
    </citation>
    <scope>NUCLEOTIDE SEQUENCE [LARGE SCALE GENOMIC DNA]</scope>
    <source>
        <strain evidence="4">cv. G1812</strain>
    </source>
</reference>
<feature type="domain" description="AUX/IAA" evidence="3">
    <location>
        <begin position="137"/>
        <end position="167"/>
    </location>
</feature>
<sequence length="171" mass="18050">MAAPPHHRHPNRDVPSPPQPTTAPPPTPPATASPRPLPSSPPTPHRSTTEHTADTDLGRRRPAPSPSHSTADHCPPPNAPLPPPYSASFLPRAGLVTGAPTKAASSLSSAPSNGASIPSREQLCLLYFLVPKRAFDRDQVVGWPPRGSYRKNTLAANATKTKVENKGKSKA</sequence>
<organism evidence="4 5">
    <name type="scientific">Triticum urartu</name>
    <name type="common">Red wild einkorn</name>
    <name type="synonym">Crithodium urartu</name>
    <dbReference type="NCBI Taxonomy" id="4572"/>
    <lineage>
        <taxon>Eukaryota</taxon>
        <taxon>Viridiplantae</taxon>
        <taxon>Streptophyta</taxon>
        <taxon>Embryophyta</taxon>
        <taxon>Tracheophyta</taxon>
        <taxon>Spermatophyta</taxon>
        <taxon>Magnoliopsida</taxon>
        <taxon>Liliopsida</taxon>
        <taxon>Poales</taxon>
        <taxon>Poaceae</taxon>
        <taxon>BOP clade</taxon>
        <taxon>Pooideae</taxon>
        <taxon>Triticodae</taxon>
        <taxon>Triticeae</taxon>
        <taxon>Triticinae</taxon>
        <taxon>Triticum</taxon>
    </lineage>
</organism>
<evidence type="ECO:0000313" key="5">
    <source>
        <dbReference type="Proteomes" id="UP000015106"/>
    </source>
</evidence>
<protein>
    <recommendedName>
        <fullName evidence="1">Auxin-responsive protein</fullName>
    </recommendedName>
</protein>
<feature type="region of interest" description="Disordered" evidence="2">
    <location>
        <begin position="1"/>
        <end position="92"/>
    </location>
</feature>
<evidence type="ECO:0000256" key="2">
    <source>
        <dbReference type="SAM" id="MobiDB-lite"/>
    </source>
</evidence>
<evidence type="ECO:0000256" key="1">
    <source>
        <dbReference type="RuleBase" id="RU004549"/>
    </source>
</evidence>
<comment type="subcellular location">
    <subcellularLocation>
        <location evidence="1">Nucleus</location>
    </subcellularLocation>
</comment>
<keyword evidence="5" id="KW-1185">Reference proteome</keyword>
<keyword evidence="1" id="KW-0927">Auxin signaling pathway</keyword>
<comment type="subunit">
    <text evidence="1">Homodimers and heterodimers.</text>
</comment>
<keyword evidence="1" id="KW-0804">Transcription</keyword>